<dbReference type="InterPro" id="IPR047930">
    <property type="entry name" value="Transpos_IS6"/>
</dbReference>
<evidence type="ECO:0000256" key="3">
    <source>
        <dbReference type="ARBA" id="ARBA00023172"/>
    </source>
</evidence>
<dbReference type="PANTHER" id="PTHR35528:SF3">
    <property type="entry name" value="BLL1675 PROTEIN"/>
    <property type="match status" value="1"/>
</dbReference>
<sequence>MMEKRGLNICPSTIYRWVQHYGPEIQKKVCYFLKSTNSSWYLDETYIKVKGKWLYLYRAIDSNKNTIDFYLSKTRIHKAAKLFLNKLINKKNVAEPKSIAVDANHSYTLAFTKLQKIEQNHRRVKWKTKDAMGYHSYKTAYRGIETMTMLFKGQLYHLLKSSAINIKYFIERQFNLPTPAYIF</sequence>
<dbReference type="Proteomes" id="UP000031258">
    <property type="component" value="Unassembled WGS sequence"/>
</dbReference>
<evidence type="ECO:0000313" key="6">
    <source>
        <dbReference type="Proteomes" id="UP000031258"/>
    </source>
</evidence>
<dbReference type="Pfam" id="PF13610">
    <property type="entry name" value="DDE_Tnp_IS240"/>
    <property type="match status" value="1"/>
</dbReference>
<dbReference type="GO" id="GO:0003677">
    <property type="term" value="F:DNA binding"/>
    <property type="evidence" value="ECO:0007669"/>
    <property type="project" value="UniProtKB-KW"/>
</dbReference>
<reference evidence="5 6" key="1">
    <citation type="submission" date="2014-11" db="EMBL/GenBank/DDBJ databases">
        <title>A Rickettsiales Symbiont of Amoebae With Ancient Features.</title>
        <authorList>
            <person name="Schulz F."/>
            <person name="Martijn J."/>
            <person name="Wascher F."/>
            <person name="Kostanjsek R."/>
            <person name="Ettema T.J."/>
            <person name="Horn M."/>
        </authorList>
    </citation>
    <scope>NUCLEOTIDE SEQUENCE [LARGE SCALE GENOMIC DNA]</scope>
    <source>
        <strain evidence="5 6">UWC36</strain>
    </source>
</reference>
<gene>
    <name evidence="5" type="ORF">NF27_EZ00010</name>
</gene>
<accession>A0A0C1QH76</accession>
<evidence type="ECO:0000259" key="4">
    <source>
        <dbReference type="Pfam" id="PF13610"/>
    </source>
</evidence>
<dbReference type="NCBIfam" id="NF033587">
    <property type="entry name" value="transpos_IS6"/>
    <property type="match status" value="1"/>
</dbReference>
<dbReference type="GO" id="GO:0032196">
    <property type="term" value="P:transposition"/>
    <property type="evidence" value="ECO:0007669"/>
    <property type="project" value="UniProtKB-KW"/>
</dbReference>
<dbReference type="GO" id="GO:0006310">
    <property type="term" value="P:DNA recombination"/>
    <property type="evidence" value="ECO:0007669"/>
    <property type="project" value="UniProtKB-KW"/>
</dbReference>
<dbReference type="InterPro" id="IPR052183">
    <property type="entry name" value="IS_Transposase"/>
</dbReference>
<comment type="caution">
    <text evidence="5">The sequence shown here is derived from an EMBL/GenBank/DDBJ whole genome shotgun (WGS) entry which is preliminary data.</text>
</comment>
<evidence type="ECO:0000256" key="2">
    <source>
        <dbReference type="ARBA" id="ARBA00023125"/>
    </source>
</evidence>
<keyword evidence="3" id="KW-0233">DNA recombination</keyword>
<dbReference type="EMBL" id="JSWE01000125">
    <property type="protein sequence ID" value="KIE04904.1"/>
    <property type="molecule type" value="Genomic_DNA"/>
</dbReference>
<feature type="domain" description="DDE" evidence="4">
    <location>
        <begin position="38"/>
        <end position="127"/>
    </location>
</feature>
<proteinExistence type="predicted"/>
<name>A0A0C1QH76_9RICK</name>
<dbReference type="PATRIC" id="fig|86105.3.peg.1315"/>
<dbReference type="PANTHER" id="PTHR35528">
    <property type="entry name" value="BLL1675 PROTEIN"/>
    <property type="match status" value="1"/>
</dbReference>
<keyword evidence="2" id="KW-0238">DNA-binding</keyword>
<keyword evidence="1" id="KW-0815">Transposition</keyword>
<evidence type="ECO:0000256" key="1">
    <source>
        <dbReference type="ARBA" id="ARBA00022578"/>
    </source>
</evidence>
<evidence type="ECO:0000313" key="5">
    <source>
        <dbReference type="EMBL" id="KIE04904.1"/>
    </source>
</evidence>
<dbReference type="AlphaFoldDB" id="A0A0C1QH76"/>
<protein>
    <submittedName>
        <fullName evidence="5">Transposase</fullName>
    </submittedName>
</protein>
<organism evidence="5 6">
    <name type="scientific">Candidatus Jidaibacter acanthamoebae</name>
    <dbReference type="NCBI Taxonomy" id="86105"/>
    <lineage>
        <taxon>Bacteria</taxon>
        <taxon>Pseudomonadati</taxon>
        <taxon>Pseudomonadota</taxon>
        <taxon>Alphaproteobacteria</taxon>
        <taxon>Rickettsiales</taxon>
        <taxon>Candidatus Midichloriaceae</taxon>
        <taxon>Candidatus Jidaibacter</taxon>
    </lineage>
</organism>
<dbReference type="InterPro" id="IPR032874">
    <property type="entry name" value="DDE_dom"/>
</dbReference>
<keyword evidence="6" id="KW-1185">Reference proteome</keyword>